<dbReference type="Proteomes" id="UP001458880">
    <property type="component" value="Unassembled WGS sequence"/>
</dbReference>
<dbReference type="PROSITE" id="PS00028">
    <property type="entry name" value="ZINC_FINGER_C2H2_1"/>
    <property type="match status" value="1"/>
</dbReference>
<keyword evidence="3" id="KW-1185">Reference proteome</keyword>
<evidence type="ECO:0000313" key="2">
    <source>
        <dbReference type="EMBL" id="KAK9752338.1"/>
    </source>
</evidence>
<proteinExistence type="predicted"/>
<organism evidence="2 3">
    <name type="scientific">Popillia japonica</name>
    <name type="common">Japanese beetle</name>
    <dbReference type="NCBI Taxonomy" id="7064"/>
    <lineage>
        <taxon>Eukaryota</taxon>
        <taxon>Metazoa</taxon>
        <taxon>Ecdysozoa</taxon>
        <taxon>Arthropoda</taxon>
        <taxon>Hexapoda</taxon>
        <taxon>Insecta</taxon>
        <taxon>Pterygota</taxon>
        <taxon>Neoptera</taxon>
        <taxon>Endopterygota</taxon>
        <taxon>Coleoptera</taxon>
        <taxon>Polyphaga</taxon>
        <taxon>Scarabaeiformia</taxon>
        <taxon>Scarabaeidae</taxon>
        <taxon>Rutelinae</taxon>
        <taxon>Popillia</taxon>
    </lineage>
</organism>
<name>A0AAW1N0R5_POPJA</name>
<sequence length="141" mass="16632">MIQITLLENQCPICREICSSRQLFTEHLQSHKDHSQCQLCTYDETKDLLTERSCLTTRARIHTRSMPFQKYNLVEHDKHHIAEKLCAYDKAPRKLDTKPFSTQQRRIQTKKLLLNSKVCDKGVKPKLTSIAHVRKHTKTYR</sequence>
<feature type="domain" description="C2H2-type" evidence="1">
    <location>
        <begin position="11"/>
        <end position="31"/>
    </location>
</feature>
<gene>
    <name evidence="2" type="ORF">QE152_g4269</name>
</gene>
<evidence type="ECO:0000313" key="3">
    <source>
        <dbReference type="Proteomes" id="UP001458880"/>
    </source>
</evidence>
<dbReference type="AlphaFoldDB" id="A0AAW1N0R5"/>
<protein>
    <recommendedName>
        <fullName evidence="1">C2H2-type domain-containing protein</fullName>
    </recommendedName>
</protein>
<reference evidence="2 3" key="1">
    <citation type="journal article" date="2024" name="BMC Genomics">
        <title>De novo assembly and annotation of Popillia japonica's genome with initial clues to its potential as an invasive pest.</title>
        <authorList>
            <person name="Cucini C."/>
            <person name="Boschi S."/>
            <person name="Funari R."/>
            <person name="Cardaioli E."/>
            <person name="Iannotti N."/>
            <person name="Marturano G."/>
            <person name="Paoli F."/>
            <person name="Bruttini M."/>
            <person name="Carapelli A."/>
            <person name="Frati F."/>
            <person name="Nardi F."/>
        </authorList>
    </citation>
    <scope>NUCLEOTIDE SEQUENCE [LARGE SCALE GENOMIC DNA]</scope>
    <source>
        <strain evidence="2">DMR45628</strain>
    </source>
</reference>
<dbReference type="InterPro" id="IPR013087">
    <property type="entry name" value="Znf_C2H2_type"/>
</dbReference>
<accession>A0AAW1N0R5</accession>
<dbReference type="EMBL" id="JASPKY010000021">
    <property type="protein sequence ID" value="KAK9752338.1"/>
    <property type="molecule type" value="Genomic_DNA"/>
</dbReference>
<evidence type="ECO:0000259" key="1">
    <source>
        <dbReference type="PROSITE" id="PS00028"/>
    </source>
</evidence>
<comment type="caution">
    <text evidence="2">The sequence shown here is derived from an EMBL/GenBank/DDBJ whole genome shotgun (WGS) entry which is preliminary data.</text>
</comment>